<protein>
    <submittedName>
        <fullName evidence="1">Uncharacterized protein</fullName>
    </submittedName>
</protein>
<dbReference type="EMBL" id="LIAE01006039">
    <property type="protein sequence ID" value="PAV92756.1"/>
    <property type="molecule type" value="Genomic_DNA"/>
</dbReference>
<dbReference type="Proteomes" id="UP000218231">
    <property type="component" value="Unassembled WGS sequence"/>
</dbReference>
<keyword evidence="2" id="KW-1185">Reference proteome</keyword>
<proteinExistence type="predicted"/>
<organism evidence="1 2">
    <name type="scientific">Diploscapter pachys</name>
    <dbReference type="NCBI Taxonomy" id="2018661"/>
    <lineage>
        <taxon>Eukaryota</taxon>
        <taxon>Metazoa</taxon>
        <taxon>Ecdysozoa</taxon>
        <taxon>Nematoda</taxon>
        <taxon>Chromadorea</taxon>
        <taxon>Rhabditida</taxon>
        <taxon>Rhabditina</taxon>
        <taxon>Rhabditomorpha</taxon>
        <taxon>Rhabditoidea</taxon>
        <taxon>Rhabditidae</taxon>
        <taxon>Diploscapter</taxon>
    </lineage>
</organism>
<name>A0A2A2M2T0_9BILA</name>
<dbReference type="AlphaFoldDB" id="A0A2A2M2T0"/>
<sequence>MREHWTVSHQGEQPQMMFQEVSENTRILMKMMNLAKRGERGEVSAIKKLIKEEMKKESTATSSMGESMIETPLTRIRSPIGSYECRICKGKRDAKKTTFRNDKVINHFFIHLSELYNLDRYSCMNCDFKVADYRSAKNHSWEVHCQTMCCTDESSTFDTKIIKKASKRIFGEKYLIHEKILHTLNSDGKNVC</sequence>
<evidence type="ECO:0000313" key="2">
    <source>
        <dbReference type="Proteomes" id="UP000218231"/>
    </source>
</evidence>
<gene>
    <name evidence="1" type="ORF">WR25_08047</name>
</gene>
<accession>A0A2A2M2T0</accession>
<reference evidence="1 2" key="1">
    <citation type="journal article" date="2017" name="Curr. Biol.">
        <title>Genome architecture and evolution of a unichromosomal asexual nematode.</title>
        <authorList>
            <person name="Fradin H."/>
            <person name="Zegar C."/>
            <person name="Gutwein M."/>
            <person name="Lucas J."/>
            <person name="Kovtun M."/>
            <person name="Corcoran D."/>
            <person name="Baugh L.R."/>
            <person name="Kiontke K."/>
            <person name="Gunsalus K."/>
            <person name="Fitch D.H."/>
            <person name="Piano F."/>
        </authorList>
    </citation>
    <scope>NUCLEOTIDE SEQUENCE [LARGE SCALE GENOMIC DNA]</scope>
    <source>
        <strain evidence="1">PF1309</strain>
    </source>
</reference>
<comment type="caution">
    <text evidence="1">The sequence shown here is derived from an EMBL/GenBank/DDBJ whole genome shotgun (WGS) entry which is preliminary data.</text>
</comment>
<evidence type="ECO:0000313" key="1">
    <source>
        <dbReference type="EMBL" id="PAV92756.1"/>
    </source>
</evidence>